<reference evidence="1" key="1">
    <citation type="submission" date="2018-06" db="EMBL/GenBank/DDBJ databases">
        <authorList>
            <person name="Zhirakovskaya E."/>
        </authorList>
    </citation>
    <scope>NUCLEOTIDE SEQUENCE</scope>
</reference>
<gene>
    <name evidence="1" type="ORF">MNBD_NITROSPINAE04-856</name>
</gene>
<dbReference type="InterPro" id="IPR009752">
    <property type="entry name" value="Phage_Mu_GpJ"/>
</dbReference>
<proteinExistence type="predicted"/>
<protein>
    <recommendedName>
        <fullName evidence="2">DUF1320 domain-containing protein</fullName>
    </recommendedName>
</protein>
<evidence type="ECO:0000313" key="1">
    <source>
        <dbReference type="EMBL" id="VAX17040.1"/>
    </source>
</evidence>
<dbReference type="Pfam" id="PF07030">
    <property type="entry name" value="Phage_Mu_Gp36"/>
    <property type="match status" value="1"/>
</dbReference>
<sequence length="143" mass="15341">MAYSDLNDLKKKIDETVLVQLTDTQDSGAVDSAKTDRAIRDADALIDSYAGKVYKVPMSPAPDVITDISATLAIAGLHKFRSVDSPVWSEASRRAIEFLGKVAVGAVTLEGAVAEPVPADDVSSPQTFTAQDRRFSRDLLKGM</sequence>
<dbReference type="EMBL" id="UOGA01000084">
    <property type="protein sequence ID" value="VAX17040.1"/>
    <property type="molecule type" value="Genomic_DNA"/>
</dbReference>
<organism evidence="1">
    <name type="scientific">hydrothermal vent metagenome</name>
    <dbReference type="NCBI Taxonomy" id="652676"/>
    <lineage>
        <taxon>unclassified sequences</taxon>
        <taxon>metagenomes</taxon>
        <taxon>ecological metagenomes</taxon>
    </lineage>
</organism>
<dbReference type="AlphaFoldDB" id="A0A3B1C2D6"/>
<accession>A0A3B1C2D6</accession>
<evidence type="ECO:0008006" key="2">
    <source>
        <dbReference type="Google" id="ProtNLM"/>
    </source>
</evidence>
<name>A0A3B1C2D6_9ZZZZ</name>